<accession>A0A4V3D4E0</accession>
<feature type="active site" description="Phosphohistidine intermediate" evidence="6">
    <location>
        <position position="442"/>
    </location>
</feature>
<proteinExistence type="inferred from homology"/>
<dbReference type="CDD" id="cd09165">
    <property type="entry name" value="PLDc_PaPPK1_C1_like"/>
    <property type="match status" value="1"/>
</dbReference>
<dbReference type="InterPro" id="IPR036830">
    <property type="entry name" value="PP_kinase_middle_dom_sf"/>
</dbReference>
<dbReference type="OrthoDB" id="9761456at2"/>
<comment type="catalytic activity">
    <reaction evidence="6 7">
        <text>[phosphate](n) + ATP = [phosphate](n+1) + ADP</text>
        <dbReference type="Rhea" id="RHEA:19573"/>
        <dbReference type="Rhea" id="RHEA-COMP:9859"/>
        <dbReference type="Rhea" id="RHEA-COMP:14280"/>
        <dbReference type="ChEBI" id="CHEBI:16838"/>
        <dbReference type="ChEBI" id="CHEBI:30616"/>
        <dbReference type="ChEBI" id="CHEBI:456216"/>
        <dbReference type="EC" id="2.7.4.1"/>
    </reaction>
</comment>
<keyword evidence="6" id="KW-0460">Magnesium</keyword>
<dbReference type="SUPFAM" id="SSF56024">
    <property type="entry name" value="Phospholipase D/nuclease"/>
    <property type="match status" value="2"/>
</dbReference>
<dbReference type="Proteomes" id="UP000295632">
    <property type="component" value="Unassembled WGS sequence"/>
</dbReference>
<dbReference type="InterPro" id="IPR024953">
    <property type="entry name" value="PP_kinase_middle"/>
</dbReference>
<protein>
    <recommendedName>
        <fullName evidence="6 7">Polyphosphate kinase</fullName>
        <ecNumber evidence="6 7">2.7.4.1</ecNumber>
    </recommendedName>
    <alternativeName>
        <fullName evidence="6">ATP-polyphosphate phosphotransferase</fullName>
    </alternativeName>
    <alternativeName>
        <fullName evidence="6">Polyphosphoric acid kinase</fullName>
    </alternativeName>
</protein>
<feature type="binding site" evidence="6">
    <location>
        <position position="599"/>
    </location>
    <ligand>
        <name>ATP</name>
        <dbReference type="ChEBI" id="CHEBI:30616"/>
    </ligand>
</feature>
<dbReference type="Gene3D" id="3.30.870.10">
    <property type="entry name" value="Endonuclease Chain A"/>
    <property type="match status" value="2"/>
</dbReference>
<keyword evidence="13" id="KW-1185">Reference proteome</keyword>
<feature type="binding site" evidence="6">
    <location>
        <position position="412"/>
    </location>
    <ligand>
        <name>Mg(2+)</name>
        <dbReference type="ChEBI" id="CHEBI:18420"/>
    </ligand>
</feature>
<dbReference type="InterPro" id="IPR003414">
    <property type="entry name" value="PP_kinase"/>
</dbReference>
<feature type="binding site" evidence="6">
    <location>
        <position position="382"/>
    </location>
    <ligand>
        <name>Mg(2+)</name>
        <dbReference type="ChEBI" id="CHEBI:18420"/>
    </ligand>
</feature>
<comment type="PTM">
    <text evidence="6 7">An intermediate of this reaction is the autophosphorylated ppk in which a phosphate is covalently linked to a histidine residue through a N-P bond.</text>
</comment>
<keyword evidence="6" id="KW-0479">Metal-binding</keyword>
<dbReference type="NCBIfam" id="NF003917">
    <property type="entry name" value="PRK05443.1-1"/>
    <property type="match status" value="1"/>
</dbReference>
<dbReference type="Pfam" id="PF17941">
    <property type="entry name" value="PP_kinase_C_1"/>
    <property type="match status" value="1"/>
</dbReference>
<feature type="binding site" evidence="6">
    <location>
        <position position="53"/>
    </location>
    <ligand>
        <name>ATP</name>
        <dbReference type="ChEBI" id="CHEBI:30616"/>
    </ligand>
</feature>
<dbReference type="AlphaFoldDB" id="A0A4V3D4E0"/>
<dbReference type="GO" id="GO:0046872">
    <property type="term" value="F:metal ion binding"/>
    <property type="evidence" value="ECO:0007669"/>
    <property type="project" value="UniProtKB-KW"/>
</dbReference>
<dbReference type="Gene3D" id="3.30.1840.10">
    <property type="entry name" value="Polyphosphate kinase middle domain"/>
    <property type="match status" value="1"/>
</dbReference>
<keyword evidence="4 6" id="KW-0418">Kinase</keyword>
<dbReference type="GO" id="GO:0009358">
    <property type="term" value="C:polyphosphate kinase complex"/>
    <property type="evidence" value="ECO:0007669"/>
    <property type="project" value="InterPro"/>
</dbReference>
<dbReference type="PIRSF" id="PIRSF015589">
    <property type="entry name" value="PP_kinase"/>
    <property type="match status" value="1"/>
</dbReference>
<comment type="similarity">
    <text evidence="6 7">Belongs to the polyphosphate kinase 1 (PPK1) family.</text>
</comment>
<dbReference type="NCBIfam" id="NF003918">
    <property type="entry name" value="PRK05443.1-2"/>
    <property type="match status" value="1"/>
</dbReference>
<dbReference type="RefSeq" id="WP_133581943.1">
    <property type="nucleotide sequence ID" value="NZ_SNYJ01000022.1"/>
</dbReference>
<evidence type="ECO:0000259" key="10">
    <source>
        <dbReference type="Pfam" id="PF13090"/>
    </source>
</evidence>
<dbReference type="Pfam" id="PF02503">
    <property type="entry name" value="PP_kinase"/>
    <property type="match status" value="1"/>
</dbReference>
<comment type="caution">
    <text evidence="12">The sequence shown here is derived from an EMBL/GenBank/DDBJ whole genome shotgun (WGS) entry which is preliminary data.</text>
</comment>
<keyword evidence="3 6" id="KW-0547">Nucleotide-binding</keyword>
<gene>
    <name evidence="6" type="primary">ppk</name>
    <name evidence="12" type="ORF">EV213_12215</name>
</gene>
<dbReference type="GO" id="GO:0005524">
    <property type="term" value="F:ATP binding"/>
    <property type="evidence" value="ECO:0007669"/>
    <property type="project" value="UniProtKB-KW"/>
</dbReference>
<dbReference type="InterPro" id="IPR036832">
    <property type="entry name" value="PPK_N_dom_sf"/>
</dbReference>
<dbReference type="CDD" id="cd09168">
    <property type="entry name" value="PLDc_PaPPK1_C2_like"/>
    <property type="match status" value="1"/>
</dbReference>
<organism evidence="12 13">
    <name type="scientific">Aureibacillus halotolerans</name>
    <dbReference type="NCBI Taxonomy" id="1508390"/>
    <lineage>
        <taxon>Bacteria</taxon>
        <taxon>Bacillati</taxon>
        <taxon>Bacillota</taxon>
        <taxon>Bacilli</taxon>
        <taxon>Bacillales</taxon>
        <taxon>Bacillaceae</taxon>
        <taxon>Aureibacillus</taxon>
    </lineage>
</organism>
<keyword evidence="1 6" id="KW-0597">Phosphoprotein</keyword>
<evidence type="ECO:0000256" key="7">
    <source>
        <dbReference type="RuleBase" id="RU003800"/>
    </source>
</evidence>
<dbReference type="NCBIfam" id="NF003921">
    <property type="entry name" value="PRK05443.2-2"/>
    <property type="match status" value="1"/>
</dbReference>
<evidence type="ECO:0000259" key="9">
    <source>
        <dbReference type="Pfam" id="PF13089"/>
    </source>
</evidence>
<dbReference type="EMBL" id="SNYJ01000022">
    <property type="protein sequence ID" value="TDQ35228.1"/>
    <property type="molecule type" value="Genomic_DNA"/>
</dbReference>
<dbReference type="NCBIfam" id="NF003920">
    <property type="entry name" value="PRK05443.2-1"/>
    <property type="match status" value="1"/>
</dbReference>
<dbReference type="InterPro" id="IPR025198">
    <property type="entry name" value="PPK_N_dom"/>
</dbReference>
<dbReference type="Pfam" id="PF13089">
    <property type="entry name" value="PP_kinase_N"/>
    <property type="match status" value="1"/>
</dbReference>
<evidence type="ECO:0000256" key="5">
    <source>
        <dbReference type="ARBA" id="ARBA00022840"/>
    </source>
</evidence>
<feature type="domain" description="Polyphosphate kinase C-terminal" evidence="10">
    <location>
        <begin position="510"/>
        <end position="681"/>
    </location>
</feature>
<dbReference type="PANTHER" id="PTHR30218">
    <property type="entry name" value="POLYPHOSPHATE KINASE"/>
    <property type="match status" value="1"/>
</dbReference>
<dbReference type="Pfam" id="PF13090">
    <property type="entry name" value="PP_kinase_C"/>
    <property type="match status" value="1"/>
</dbReference>
<feature type="binding site" evidence="6">
    <location>
        <position position="571"/>
    </location>
    <ligand>
        <name>ATP</name>
        <dbReference type="ChEBI" id="CHEBI:30616"/>
    </ligand>
</feature>
<reference evidence="12 13" key="1">
    <citation type="submission" date="2019-03" db="EMBL/GenBank/DDBJ databases">
        <title>Genomic Encyclopedia of Type Strains, Phase IV (KMG-IV): sequencing the most valuable type-strain genomes for metagenomic binning, comparative biology and taxonomic classification.</title>
        <authorList>
            <person name="Goeker M."/>
        </authorList>
    </citation>
    <scope>NUCLEOTIDE SEQUENCE [LARGE SCALE GENOMIC DNA]</scope>
    <source>
        <strain evidence="12 13">DSM 28697</strain>
    </source>
</reference>
<evidence type="ECO:0000256" key="4">
    <source>
        <dbReference type="ARBA" id="ARBA00022777"/>
    </source>
</evidence>
<feature type="domain" description="Polyphosphate kinase middle" evidence="8">
    <location>
        <begin position="130"/>
        <end position="306"/>
    </location>
</feature>
<feature type="domain" description="Polyphosphate kinase N-terminal" evidence="9">
    <location>
        <begin position="15"/>
        <end position="116"/>
    </location>
</feature>
<evidence type="ECO:0000256" key="6">
    <source>
        <dbReference type="HAMAP-Rule" id="MF_00347"/>
    </source>
</evidence>
<dbReference type="GO" id="GO:0008976">
    <property type="term" value="F:polyphosphate kinase activity"/>
    <property type="evidence" value="ECO:0007669"/>
    <property type="project" value="UniProtKB-UniRule"/>
</dbReference>
<sequence>MAEEKERHLRDHAFYNNRELSWIAFNMRVLEEAEDITNPLLERLRFLSIVSSNLDEFFMVRMAGLKDQIEAGFNQPENKAGLTPRQQLFLATEDTTTLVAEQYETYQRILKEMQEELDVAVLPYSELDEEQRNLVDTYFHDHVFPVLTPLAVDLYRPFPLLLNMSINLVAHLKSKEGVQRHAIVQVPAVLERFIRLRTKNGGHVIVTLEQIIEAHIGQLFKGHTVLAVSPFRITRNADLSFEEEGSRDLLSVIEKEIRQRGRKAVVRMEVEQGRMEESILSFLLKAHAIERRDVFFVNGSLDLTWLDPLYGELEPFYDKHVFPSLMSQHPKMLGRDEDIFEAVRNRDILLHHPYESFQPIVDFIEKAADDSEVMAIKQTLYRVSGKSPIIKGLKRAAGNGKQVTVLLELKARFDEEKNVHWAKELEEAGCHVIYGMDQLKTHSKITLIVRKTPQGIERFVHLGTGNYNDQTARIYTDLGLLTSSPALGEDATHFFNYLSGFTEEPEYNELSVAPFAIREDLIFWIEQEMVRHRDNGDGYIIMKVNSVTDKELIVKLYEASCMGVKVDLIVRGICCLRPGIPEVSEHIRVFSIVGRFLEHTRIYYFRYGGEDKYFLSSADMMTRNMEKRVEIMFPLNDKEIKEEINACLEIMLKDNVKSRYQDEQGSYHRVQAEGKAPLNSQRVLFERAIQAVHQDDAVKKPKKK</sequence>
<comment type="function">
    <text evidence="6 7">Catalyzes the reversible transfer of the terminal phosphate of ATP to form a long-chain polyphosphate (polyP).</text>
</comment>
<keyword evidence="5 6" id="KW-0067">ATP-binding</keyword>
<dbReference type="GO" id="GO:0006799">
    <property type="term" value="P:polyphosphate biosynthetic process"/>
    <property type="evidence" value="ECO:0007669"/>
    <property type="project" value="UniProtKB-UniRule"/>
</dbReference>
<evidence type="ECO:0000259" key="8">
    <source>
        <dbReference type="Pfam" id="PF02503"/>
    </source>
</evidence>
<dbReference type="SUPFAM" id="SSF143724">
    <property type="entry name" value="PHP14-like"/>
    <property type="match status" value="1"/>
</dbReference>
<feature type="domain" description="Polyphosphate kinase C-terminal" evidence="11">
    <location>
        <begin position="338"/>
        <end position="502"/>
    </location>
</feature>
<dbReference type="EC" id="2.7.4.1" evidence="6 7"/>
<evidence type="ECO:0000256" key="2">
    <source>
        <dbReference type="ARBA" id="ARBA00022679"/>
    </source>
</evidence>
<feature type="binding site" evidence="6">
    <location>
        <position position="475"/>
    </location>
    <ligand>
        <name>ATP</name>
        <dbReference type="ChEBI" id="CHEBI:30616"/>
    </ligand>
</feature>
<name>A0A4V3D4E0_9BACI</name>
<evidence type="ECO:0000256" key="3">
    <source>
        <dbReference type="ARBA" id="ARBA00022741"/>
    </source>
</evidence>
<dbReference type="Gene3D" id="1.20.58.310">
    <property type="entry name" value="Polyphosphate kinase N-terminal domain"/>
    <property type="match status" value="1"/>
</dbReference>
<dbReference type="NCBIfam" id="TIGR03705">
    <property type="entry name" value="poly_P_kin"/>
    <property type="match status" value="1"/>
</dbReference>
<evidence type="ECO:0000313" key="13">
    <source>
        <dbReference type="Proteomes" id="UP000295632"/>
    </source>
</evidence>
<evidence type="ECO:0000259" key="11">
    <source>
        <dbReference type="Pfam" id="PF17941"/>
    </source>
</evidence>
<dbReference type="InterPro" id="IPR041108">
    <property type="entry name" value="PP_kinase_C_1"/>
</dbReference>
<dbReference type="HAMAP" id="MF_00347">
    <property type="entry name" value="Polyphosphate_kinase"/>
    <property type="match status" value="1"/>
</dbReference>
<evidence type="ECO:0000256" key="1">
    <source>
        <dbReference type="ARBA" id="ARBA00022553"/>
    </source>
</evidence>
<evidence type="ECO:0000313" key="12">
    <source>
        <dbReference type="EMBL" id="TDQ35228.1"/>
    </source>
</evidence>
<dbReference type="SUPFAM" id="SSF140356">
    <property type="entry name" value="PPK N-terminal domain-like"/>
    <property type="match status" value="1"/>
</dbReference>
<dbReference type="PANTHER" id="PTHR30218:SF0">
    <property type="entry name" value="POLYPHOSPHATE KINASE"/>
    <property type="match status" value="1"/>
</dbReference>
<dbReference type="InterPro" id="IPR025200">
    <property type="entry name" value="PPK_C_dom2"/>
</dbReference>
<keyword evidence="2 6" id="KW-0808">Transferase</keyword>
<comment type="cofactor">
    <cofactor evidence="6">
        <name>Mg(2+)</name>
        <dbReference type="ChEBI" id="CHEBI:18420"/>
    </cofactor>
</comment>